<dbReference type="NCBIfam" id="TIGR04108">
    <property type="entry name" value="HutX"/>
    <property type="match status" value="1"/>
</dbReference>
<sequence length="130" mass="14491">MTDAFLPQDQVLPLLKNLTTLGDMTTIVFSGGCVFEFKGPFPAGELGEDFYNLDGPVPGLHGHLRVAAMHHVRFQDRPHRGRDSYAFVFETAEGQVIFKVFLGRDSQGQIFPEQLAAFNNIRDALRVQPS</sequence>
<dbReference type="OrthoDB" id="8781266at2"/>
<dbReference type="AlphaFoldDB" id="A0A0S2KGA6"/>
<dbReference type="Pfam" id="PF06228">
    <property type="entry name" value="ChuX_HutX"/>
    <property type="match status" value="1"/>
</dbReference>
<dbReference type="STRING" id="1249552.PS2015_2521"/>
<organism evidence="1 2">
    <name type="scientific">Pseudohongiella spirulinae</name>
    <dbReference type="NCBI Taxonomy" id="1249552"/>
    <lineage>
        <taxon>Bacteria</taxon>
        <taxon>Pseudomonadati</taxon>
        <taxon>Pseudomonadota</taxon>
        <taxon>Gammaproteobacteria</taxon>
        <taxon>Pseudomonadales</taxon>
        <taxon>Pseudohongiellaceae</taxon>
        <taxon>Pseudohongiella</taxon>
    </lineage>
</organism>
<dbReference type="RefSeq" id="WP_058022574.1">
    <property type="nucleotide sequence ID" value="NZ_CP013189.1"/>
</dbReference>
<accession>A0A0S2KGA6</accession>
<evidence type="ECO:0000313" key="1">
    <source>
        <dbReference type="EMBL" id="ALO47155.1"/>
    </source>
</evidence>
<dbReference type="KEGG" id="pspi:PS2015_2521"/>
<dbReference type="Gene3D" id="3.40.1570.10">
    <property type="entry name" value="HemS/ChuS/ChuX like domains"/>
    <property type="match status" value="1"/>
</dbReference>
<dbReference type="Proteomes" id="UP000065641">
    <property type="component" value="Chromosome"/>
</dbReference>
<dbReference type="EMBL" id="CP013189">
    <property type="protein sequence ID" value="ALO47155.1"/>
    <property type="molecule type" value="Genomic_DNA"/>
</dbReference>
<protein>
    <submittedName>
        <fullName evidence="1">Putative heme iron utilization protein</fullName>
    </submittedName>
</protein>
<reference evidence="1 2" key="1">
    <citation type="submission" date="2015-11" db="EMBL/GenBank/DDBJ databases">
        <authorList>
            <person name="Zhang Y."/>
            <person name="Guo Z."/>
        </authorList>
    </citation>
    <scope>NUCLEOTIDE SEQUENCE [LARGE SCALE GENOMIC DNA]</scope>
    <source>
        <strain evidence="1 2">KCTC 32221</strain>
    </source>
</reference>
<dbReference type="InterPro" id="IPR053733">
    <property type="entry name" value="Heme_Transport_Util_sf"/>
</dbReference>
<dbReference type="InterPro" id="IPR010413">
    <property type="entry name" value="HutX-like"/>
</dbReference>
<gene>
    <name evidence="1" type="ORF">PS2015_2521</name>
</gene>
<proteinExistence type="predicted"/>
<name>A0A0S2KGA6_9GAMM</name>
<dbReference type="SUPFAM" id="SSF144064">
    <property type="entry name" value="Heme iron utilization protein-like"/>
    <property type="match status" value="1"/>
</dbReference>
<evidence type="ECO:0000313" key="2">
    <source>
        <dbReference type="Proteomes" id="UP000065641"/>
    </source>
</evidence>
<keyword evidence="2" id="KW-1185">Reference proteome</keyword>